<dbReference type="EMBL" id="BAAAET010000006">
    <property type="protein sequence ID" value="GAA0701713.1"/>
    <property type="molecule type" value="Genomic_DNA"/>
</dbReference>
<dbReference type="Proteomes" id="UP001499915">
    <property type="component" value="Unassembled WGS sequence"/>
</dbReference>
<feature type="domain" description="CHAD" evidence="2">
    <location>
        <begin position="15"/>
        <end position="283"/>
    </location>
</feature>
<protein>
    <recommendedName>
        <fullName evidence="2">CHAD domain-containing protein</fullName>
    </recommendedName>
</protein>
<accession>A0ABN1IAL6</accession>
<evidence type="ECO:0000256" key="1">
    <source>
        <dbReference type="SAM" id="MobiDB-lite"/>
    </source>
</evidence>
<dbReference type="SMART" id="SM00880">
    <property type="entry name" value="CHAD"/>
    <property type="match status" value="1"/>
</dbReference>
<proteinExistence type="predicted"/>
<feature type="region of interest" description="Disordered" evidence="1">
    <location>
        <begin position="1"/>
        <end position="25"/>
    </location>
</feature>
<dbReference type="PROSITE" id="PS51708">
    <property type="entry name" value="CHAD"/>
    <property type="match status" value="1"/>
</dbReference>
<name>A0ABN1IAL6_9GAMM</name>
<reference evidence="3 4" key="1">
    <citation type="journal article" date="2019" name="Int. J. Syst. Evol. Microbiol.">
        <title>The Global Catalogue of Microorganisms (GCM) 10K type strain sequencing project: providing services to taxonomists for standard genome sequencing and annotation.</title>
        <authorList>
            <consortium name="The Broad Institute Genomics Platform"/>
            <consortium name="The Broad Institute Genome Sequencing Center for Infectious Disease"/>
            <person name="Wu L."/>
            <person name="Ma J."/>
        </authorList>
    </citation>
    <scope>NUCLEOTIDE SEQUENCE [LARGE SCALE GENOMIC DNA]</scope>
    <source>
        <strain evidence="3 4">JCM 15134</strain>
    </source>
</reference>
<dbReference type="RefSeq" id="WP_343808797.1">
    <property type="nucleotide sequence ID" value="NZ_BAAAET010000006.1"/>
</dbReference>
<gene>
    <name evidence="3" type="ORF">GCM10009104_33760</name>
</gene>
<dbReference type="InterPro" id="IPR007899">
    <property type="entry name" value="CHAD_dom"/>
</dbReference>
<organism evidence="3 4">
    <name type="scientific">Marinobacterium maritimum</name>
    <dbReference type="NCBI Taxonomy" id="500162"/>
    <lineage>
        <taxon>Bacteria</taxon>
        <taxon>Pseudomonadati</taxon>
        <taxon>Pseudomonadota</taxon>
        <taxon>Gammaproteobacteria</taxon>
        <taxon>Oceanospirillales</taxon>
        <taxon>Oceanospirillaceae</taxon>
        <taxon>Marinobacterium</taxon>
    </lineage>
</organism>
<dbReference type="InterPro" id="IPR038186">
    <property type="entry name" value="CHAD_dom_sf"/>
</dbReference>
<dbReference type="Pfam" id="PF05235">
    <property type="entry name" value="CHAD"/>
    <property type="match status" value="1"/>
</dbReference>
<dbReference type="PANTHER" id="PTHR39339">
    <property type="entry name" value="SLR1444 PROTEIN"/>
    <property type="match status" value="1"/>
</dbReference>
<dbReference type="PANTHER" id="PTHR39339:SF1">
    <property type="entry name" value="CHAD DOMAIN-CONTAINING PROTEIN"/>
    <property type="match status" value="1"/>
</dbReference>
<dbReference type="Gene3D" id="1.40.20.10">
    <property type="entry name" value="CHAD domain"/>
    <property type="match status" value="1"/>
</dbReference>
<evidence type="ECO:0000313" key="3">
    <source>
        <dbReference type="EMBL" id="GAA0701713.1"/>
    </source>
</evidence>
<evidence type="ECO:0000313" key="4">
    <source>
        <dbReference type="Proteomes" id="UP001499915"/>
    </source>
</evidence>
<keyword evidence="4" id="KW-1185">Reference proteome</keyword>
<sequence length="298" mass="34066">MSAEVDKSQQRPLSADRTGEDVRTSAMDLSSQVRWRLEQGHSGQLSDHDEVIHQTRVDMKRLRALWYLVQPGLSKHGRAQLHQSTQSVASALSGQRDQAVMLALLAEIDPGLPEGALMALEAEIHLRTVAAEVDGCPLEAALQSLELLDLTIRSVDWAAFRRRHLEQGLIWTGCKSQELCRRAIMEADVKALHRWRKWVKVWLYQVQWLLPDASTKWVGLLKPLGSNLGNIHDFDVFLELLRCIIDPELKAALEELEQVVQLKRRRELALVQEMAEVIYAKPAERRCHKVFDRWLKGR</sequence>
<evidence type="ECO:0000259" key="2">
    <source>
        <dbReference type="PROSITE" id="PS51708"/>
    </source>
</evidence>
<comment type="caution">
    <text evidence="3">The sequence shown here is derived from an EMBL/GenBank/DDBJ whole genome shotgun (WGS) entry which is preliminary data.</text>
</comment>